<dbReference type="InterPro" id="IPR019808">
    <property type="entry name" value="Histidine_triad_CS"/>
</dbReference>
<dbReference type="InterPro" id="IPR039383">
    <property type="entry name" value="FHIT"/>
</dbReference>
<dbReference type="PROSITE" id="PS00892">
    <property type="entry name" value="HIT_1"/>
    <property type="match status" value="1"/>
</dbReference>
<keyword evidence="2" id="KW-0378">Hydrolase</keyword>
<dbReference type="InterPro" id="IPR001310">
    <property type="entry name" value="Histidine_triad_HIT"/>
</dbReference>
<dbReference type="PANTHER" id="PTHR42997">
    <property type="entry name" value="HIT FAMILY HYDROLASE"/>
    <property type="match status" value="1"/>
</dbReference>
<dbReference type="PANTHER" id="PTHR42997:SF1">
    <property type="entry name" value="AP-4-A PHOSPHORYLASE"/>
    <property type="match status" value="1"/>
</dbReference>
<comment type="caution">
    <text evidence="8">The sequence shown here is derived from an EMBL/GenBank/DDBJ whole genome shotgun (WGS) entry which is preliminary data.</text>
</comment>
<evidence type="ECO:0000256" key="3">
    <source>
        <dbReference type="PIRSR" id="PIRSR601310-1"/>
    </source>
</evidence>
<dbReference type="AlphaFoldDB" id="A1ZY53"/>
<evidence type="ECO:0000256" key="5">
    <source>
        <dbReference type="PIRSR" id="PIRSR639383-2"/>
    </source>
</evidence>
<evidence type="ECO:0000256" key="4">
    <source>
        <dbReference type="PIRSR" id="PIRSR601310-3"/>
    </source>
</evidence>
<dbReference type="PROSITE" id="PS51084">
    <property type="entry name" value="HIT_2"/>
    <property type="match status" value="1"/>
</dbReference>
<gene>
    <name evidence="8" type="ORF">M23134_03015</name>
</gene>
<feature type="short sequence motif" description="Histidine triad motif" evidence="4 6">
    <location>
        <begin position="94"/>
        <end position="98"/>
    </location>
</feature>
<dbReference type="InterPro" id="IPR052908">
    <property type="entry name" value="AP-4-A_phosphorylase"/>
</dbReference>
<feature type="domain" description="HIT" evidence="7">
    <location>
        <begin position="1"/>
        <end position="109"/>
    </location>
</feature>
<dbReference type="Pfam" id="PF01230">
    <property type="entry name" value="HIT"/>
    <property type="match status" value="1"/>
</dbReference>
<reference evidence="8 9" key="1">
    <citation type="submission" date="2007-01" db="EMBL/GenBank/DDBJ databases">
        <authorList>
            <person name="Haygood M."/>
            <person name="Podell S."/>
            <person name="Anderson C."/>
            <person name="Hopkinson B."/>
            <person name="Roe K."/>
            <person name="Barbeau K."/>
            <person name="Gaasterland T."/>
            <person name="Ferriera S."/>
            <person name="Johnson J."/>
            <person name="Kravitz S."/>
            <person name="Beeson K."/>
            <person name="Sutton G."/>
            <person name="Rogers Y.-H."/>
            <person name="Friedman R."/>
            <person name="Frazier M."/>
            <person name="Venter J.C."/>
        </authorList>
    </citation>
    <scope>NUCLEOTIDE SEQUENCE [LARGE SCALE GENOMIC DNA]</scope>
    <source>
        <strain evidence="8 9">ATCC 23134</strain>
    </source>
</reference>
<keyword evidence="9" id="KW-1185">Reference proteome</keyword>
<dbReference type="InterPro" id="IPR011146">
    <property type="entry name" value="HIT-like"/>
</dbReference>
<dbReference type="InterPro" id="IPR036265">
    <property type="entry name" value="HIT-like_sf"/>
</dbReference>
<evidence type="ECO:0000256" key="2">
    <source>
        <dbReference type="ARBA" id="ARBA00022801"/>
    </source>
</evidence>
<dbReference type="Gene3D" id="3.30.428.10">
    <property type="entry name" value="HIT-like"/>
    <property type="match status" value="1"/>
</dbReference>
<dbReference type="CDD" id="cd01275">
    <property type="entry name" value="FHIT"/>
    <property type="match status" value="1"/>
</dbReference>
<dbReference type="eggNOG" id="COG0537">
    <property type="taxonomic scope" value="Bacteria"/>
</dbReference>
<dbReference type="OrthoDB" id="9784774at2"/>
<name>A1ZY53_MICM2</name>
<accession>A1ZY53</accession>
<dbReference type="EMBL" id="AAWS01000063">
    <property type="protein sequence ID" value="EAY24705.1"/>
    <property type="molecule type" value="Genomic_DNA"/>
</dbReference>
<protein>
    <submittedName>
        <fullName evidence="8">Histidine triad (HIT) protein</fullName>
    </submittedName>
</protein>
<keyword evidence="1" id="KW-0547">Nucleotide-binding</keyword>
<feature type="active site" description="Tele-AMP-histidine intermediate" evidence="3">
    <location>
        <position position="96"/>
    </location>
</feature>
<evidence type="ECO:0000313" key="8">
    <source>
        <dbReference type="EMBL" id="EAY24705.1"/>
    </source>
</evidence>
<evidence type="ECO:0000259" key="7">
    <source>
        <dbReference type="PROSITE" id="PS51084"/>
    </source>
</evidence>
<dbReference type="Proteomes" id="UP000004095">
    <property type="component" value="Unassembled WGS sequence"/>
</dbReference>
<evidence type="ECO:0000313" key="9">
    <source>
        <dbReference type="Proteomes" id="UP000004095"/>
    </source>
</evidence>
<organism evidence="8 9">
    <name type="scientific">Microscilla marina ATCC 23134</name>
    <dbReference type="NCBI Taxonomy" id="313606"/>
    <lineage>
        <taxon>Bacteria</taxon>
        <taxon>Pseudomonadati</taxon>
        <taxon>Bacteroidota</taxon>
        <taxon>Cytophagia</taxon>
        <taxon>Cytophagales</taxon>
        <taxon>Microscillaceae</taxon>
        <taxon>Microscilla</taxon>
    </lineage>
</organism>
<dbReference type="GO" id="GO:0000166">
    <property type="term" value="F:nucleotide binding"/>
    <property type="evidence" value="ECO:0007669"/>
    <property type="project" value="UniProtKB-KW"/>
</dbReference>
<dbReference type="GO" id="GO:0016787">
    <property type="term" value="F:hydrolase activity"/>
    <property type="evidence" value="ECO:0007669"/>
    <property type="project" value="UniProtKB-KW"/>
</dbReference>
<dbReference type="RefSeq" id="WP_002704310.1">
    <property type="nucleotide sequence ID" value="NZ_AAWS01000063.1"/>
</dbReference>
<evidence type="ECO:0000256" key="6">
    <source>
        <dbReference type="PROSITE-ProRule" id="PRU00464"/>
    </source>
</evidence>
<sequence length="128" mass="14578">MEKNNCPFCQANLSTIKSQQNVFAIYDKYPVSPGHTLIIPNRHVANFFELTKEEMNDCWALAKEMKQILAEEYQPDGFNIGINVGEAAGQTIFHVHIHLIPRYKDDVENPAGGVRYVIPEKANYLKNL</sequence>
<dbReference type="SUPFAM" id="SSF54197">
    <property type="entry name" value="HIT-like"/>
    <property type="match status" value="1"/>
</dbReference>
<feature type="binding site" evidence="5">
    <location>
        <position position="98"/>
    </location>
    <ligand>
        <name>substrate</name>
    </ligand>
</feature>
<proteinExistence type="predicted"/>
<dbReference type="PRINTS" id="PR00332">
    <property type="entry name" value="HISTRIAD"/>
</dbReference>
<evidence type="ECO:0000256" key="1">
    <source>
        <dbReference type="ARBA" id="ARBA00022741"/>
    </source>
</evidence>